<accession>A0ABT3H2K8</accession>
<evidence type="ECO:0000313" key="7">
    <source>
        <dbReference type="Proteomes" id="UP001208938"/>
    </source>
</evidence>
<organism evidence="6 7">
    <name type="scientific">Pararhodobacter zhoushanensis</name>
    <dbReference type="NCBI Taxonomy" id="2479545"/>
    <lineage>
        <taxon>Bacteria</taxon>
        <taxon>Pseudomonadati</taxon>
        <taxon>Pseudomonadota</taxon>
        <taxon>Alphaproteobacteria</taxon>
        <taxon>Rhodobacterales</taxon>
        <taxon>Paracoccaceae</taxon>
        <taxon>Pararhodobacter</taxon>
    </lineage>
</organism>
<proteinExistence type="predicted"/>
<evidence type="ECO:0000256" key="3">
    <source>
        <dbReference type="ARBA" id="ARBA00022989"/>
    </source>
</evidence>
<evidence type="ECO:0000256" key="4">
    <source>
        <dbReference type="ARBA" id="ARBA00023136"/>
    </source>
</evidence>
<dbReference type="RefSeq" id="WP_264506903.1">
    <property type="nucleotide sequence ID" value="NZ_JAPDFL010000001.1"/>
</dbReference>
<evidence type="ECO:0000256" key="1">
    <source>
        <dbReference type="ARBA" id="ARBA00004127"/>
    </source>
</evidence>
<dbReference type="PANTHER" id="PTHR12714">
    <property type="entry name" value="PROTEIN-S ISOPRENYLCYSTEINE O-METHYLTRANSFERASE"/>
    <property type="match status" value="1"/>
</dbReference>
<keyword evidence="2 5" id="KW-0812">Transmembrane</keyword>
<feature type="transmembrane region" description="Helical" evidence="5">
    <location>
        <begin position="107"/>
        <end position="134"/>
    </location>
</feature>
<feature type="transmembrane region" description="Helical" evidence="5">
    <location>
        <begin position="217"/>
        <end position="235"/>
    </location>
</feature>
<keyword evidence="4 5" id="KW-0472">Membrane</keyword>
<reference evidence="6 7" key="1">
    <citation type="submission" date="2022-10" db="EMBL/GenBank/DDBJ databases">
        <title>Pararhodobacter sp. nov., isolated from marine algae.</title>
        <authorList>
            <person name="Choi B.J."/>
            <person name="Kim J.M."/>
            <person name="Lee J.K."/>
            <person name="Choi D.G."/>
            <person name="Jeon C.O."/>
        </authorList>
    </citation>
    <scope>NUCLEOTIDE SEQUENCE [LARGE SCALE GENOMIC DNA]</scope>
    <source>
        <strain evidence="6 7">ZQ420</strain>
    </source>
</reference>
<sequence>MLSDRMVTAGHTLFRWRSYLLFAFLPLFVWAAWDGETIETTWGDALGDSVEALALALVMLGESIRILTVGFVPRGTSGRNTTGQVADSLNTTGLYSLTRNPLYLGNCLMYAGLALYTQHLWIVAVLILVLALYYERIIAAEESFLTEKFGTPYTDWAATTPPFWPRLSGFKRPGLSFSVLSVIRREHASILGAYAAVYLLELGLHSLPANSEPMASGWHWALAAAVGLEIIVIAIKRKTTLLTVEGR</sequence>
<evidence type="ECO:0000313" key="6">
    <source>
        <dbReference type="EMBL" id="MCW1934076.1"/>
    </source>
</evidence>
<keyword evidence="3 5" id="KW-1133">Transmembrane helix</keyword>
<dbReference type="Gene3D" id="1.20.120.1630">
    <property type="match status" value="1"/>
</dbReference>
<gene>
    <name evidence="6" type="ORF">OKW52_17900</name>
</gene>
<dbReference type="Pfam" id="PF04191">
    <property type="entry name" value="PEMT"/>
    <property type="match status" value="1"/>
</dbReference>
<keyword evidence="7" id="KW-1185">Reference proteome</keyword>
<feature type="transmembrane region" description="Helical" evidence="5">
    <location>
        <begin position="12"/>
        <end position="33"/>
    </location>
</feature>
<protein>
    <submittedName>
        <fullName evidence="6">Isoprenylcysteine carboxylmethyltransferase family protein</fullName>
    </submittedName>
</protein>
<comment type="subcellular location">
    <subcellularLocation>
        <location evidence="1">Endomembrane system</location>
        <topology evidence="1">Multi-pass membrane protein</topology>
    </subcellularLocation>
</comment>
<dbReference type="InterPro" id="IPR007318">
    <property type="entry name" value="Phopholipid_MeTrfase"/>
</dbReference>
<dbReference type="Proteomes" id="UP001208938">
    <property type="component" value="Unassembled WGS sequence"/>
</dbReference>
<dbReference type="EMBL" id="JAPDFL010000001">
    <property type="protein sequence ID" value="MCW1934076.1"/>
    <property type="molecule type" value="Genomic_DNA"/>
</dbReference>
<evidence type="ECO:0000256" key="5">
    <source>
        <dbReference type="SAM" id="Phobius"/>
    </source>
</evidence>
<dbReference type="PANTHER" id="PTHR12714:SF9">
    <property type="entry name" value="PROTEIN-S-ISOPRENYLCYSTEINE O-METHYLTRANSFERASE"/>
    <property type="match status" value="1"/>
</dbReference>
<feature type="transmembrane region" description="Helical" evidence="5">
    <location>
        <begin position="53"/>
        <end position="72"/>
    </location>
</feature>
<comment type="caution">
    <text evidence="6">The sequence shown here is derived from an EMBL/GenBank/DDBJ whole genome shotgun (WGS) entry which is preliminary data.</text>
</comment>
<evidence type="ECO:0000256" key="2">
    <source>
        <dbReference type="ARBA" id="ARBA00022692"/>
    </source>
</evidence>
<name>A0ABT3H2K8_9RHOB</name>